<keyword evidence="11" id="KW-1185">Reference proteome</keyword>
<evidence type="ECO:0000313" key="10">
    <source>
        <dbReference type="Proteomes" id="UP000429523"/>
    </source>
</evidence>
<dbReference type="Proteomes" id="UP000440367">
    <property type="component" value="Unassembled WGS sequence"/>
</dbReference>
<evidence type="ECO:0000313" key="5">
    <source>
        <dbReference type="EMBL" id="KAE9143435.1"/>
    </source>
</evidence>
<evidence type="ECO:0000313" key="2">
    <source>
        <dbReference type="EMBL" id="KAE9014779.1"/>
    </source>
</evidence>
<evidence type="ECO:0000313" key="4">
    <source>
        <dbReference type="EMBL" id="KAE9118219.1"/>
    </source>
</evidence>
<dbReference type="EMBL" id="QXGA01000619">
    <property type="protein sequence ID" value="KAE9143435.1"/>
    <property type="molecule type" value="Genomic_DNA"/>
</dbReference>
<dbReference type="Proteomes" id="UP000441208">
    <property type="component" value="Unassembled WGS sequence"/>
</dbReference>
<name>A0A6A3YDH9_9STRA</name>
<evidence type="ECO:0000313" key="12">
    <source>
        <dbReference type="Proteomes" id="UP000437068"/>
    </source>
</evidence>
<evidence type="ECO:0000313" key="16">
    <source>
        <dbReference type="Proteomes" id="UP000460718"/>
    </source>
</evidence>
<evidence type="ECO:0000313" key="15">
    <source>
        <dbReference type="Proteomes" id="UP000441208"/>
    </source>
</evidence>
<evidence type="ECO:0000313" key="1">
    <source>
        <dbReference type="EMBL" id="KAE8940271.1"/>
    </source>
</evidence>
<evidence type="ECO:0000313" key="7">
    <source>
        <dbReference type="EMBL" id="KAE9199593.1"/>
    </source>
</evidence>
<dbReference type="Proteomes" id="UP000440732">
    <property type="component" value="Unassembled WGS sequence"/>
</dbReference>
<reference evidence="10 11" key="1">
    <citation type="submission" date="2018-08" db="EMBL/GenBank/DDBJ databases">
        <title>Genomic investigation of the strawberry pathogen Phytophthora fragariae indicates pathogenicity is determined by transcriptional variation in three key races.</title>
        <authorList>
            <person name="Adams T.M."/>
            <person name="Armitage A.D."/>
            <person name="Sobczyk M.K."/>
            <person name="Bates H.J."/>
            <person name="Dunwell J.M."/>
            <person name="Nellist C.F."/>
            <person name="Harrison R.J."/>
        </authorList>
    </citation>
    <scope>NUCLEOTIDE SEQUENCE [LARGE SCALE GENOMIC DNA]</scope>
    <source>
        <strain evidence="9 12">A4</strain>
        <strain evidence="7 13">BC-1</strain>
        <strain evidence="6 17">BC-23</strain>
        <strain evidence="8 11">NOV-27</strain>
        <strain evidence="5 14">NOV-5</strain>
        <strain evidence="3 15">NOV-71</strain>
        <strain evidence="1 10">NOV-9</strain>
        <strain evidence="4 18">ONT-3</strain>
        <strain evidence="2 16">SCRP245</strain>
    </source>
</reference>
<proteinExistence type="predicted"/>
<protein>
    <submittedName>
        <fullName evidence="8">Uncharacterized protein</fullName>
    </submittedName>
</protein>
<dbReference type="EMBL" id="QXGF01000436">
    <property type="protein sequence ID" value="KAE8940271.1"/>
    <property type="molecule type" value="Genomic_DNA"/>
</dbReference>
<dbReference type="EMBL" id="QXGE01002133">
    <property type="protein sequence ID" value="KAE9284614.1"/>
    <property type="molecule type" value="Genomic_DNA"/>
</dbReference>
<dbReference type="Proteomes" id="UP000433483">
    <property type="component" value="Unassembled WGS sequence"/>
</dbReference>
<dbReference type="Proteomes" id="UP000429523">
    <property type="component" value="Unassembled WGS sequence"/>
</dbReference>
<evidence type="ECO:0000313" key="6">
    <source>
        <dbReference type="EMBL" id="KAE9191043.1"/>
    </source>
</evidence>
<comment type="caution">
    <text evidence="8">The sequence shown here is derived from an EMBL/GenBank/DDBJ whole genome shotgun (WGS) entry which is preliminary data.</text>
</comment>
<dbReference type="Proteomes" id="UP000488956">
    <property type="component" value="Unassembled WGS sequence"/>
</dbReference>
<evidence type="ECO:0000313" key="17">
    <source>
        <dbReference type="Proteomes" id="UP000476176"/>
    </source>
</evidence>
<dbReference type="Proteomes" id="UP000437068">
    <property type="component" value="Unassembled WGS sequence"/>
</dbReference>
<evidence type="ECO:0000313" key="8">
    <source>
        <dbReference type="EMBL" id="KAE9216706.1"/>
    </source>
</evidence>
<dbReference type="EMBL" id="QXFX01000373">
    <property type="protein sequence ID" value="KAE9118219.1"/>
    <property type="molecule type" value="Genomic_DNA"/>
</dbReference>
<dbReference type="EMBL" id="QXGB01000393">
    <property type="protein sequence ID" value="KAE9216706.1"/>
    <property type="molecule type" value="Genomic_DNA"/>
</dbReference>
<dbReference type="EMBL" id="QXGC01002085">
    <property type="protein sequence ID" value="KAE9191043.1"/>
    <property type="molecule type" value="Genomic_DNA"/>
</dbReference>
<evidence type="ECO:0000313" key="18">
    <source>
        <dbReference type="Proteomes" id="UP000488956"/>
    </source>
</evidence>
<organism evidence="8 11">
    <name type="scientific">Phytophthora fragariae</name>
    <dbReference type="NCBI Taxonomy" id="53985"/>
    <lineage>
        <taxon>Eukaryota</taxon>
        <taxon>Sar</taxon>
        <taxon>Stramenopiles</taxon>
        <taxon>Oomycota</taxon>
        <taxon>Peronosporomycetes</taxon>
        <taxon>Peronosporales</taxon>
        <taxon>Peronosporaceae</taxon>
        <taxon>Phytophthora</taxon>
    </lineage>
</organism>
<evidence type="ECO:0000313" key="11">
    <source>
        <dbReference type="Proteomes" id="UP000433483"/>
    </source>
</evidence>
<dbReference type="EMBL" id="QXGD01001761">
    <property type="protein sequence ID" value="KAE9199593.1"/>
    <property type="molecule type" value="Genomic_DNA"/>
</dbReference>
<dbReference type="Proteomes" id="UP000460718">
    <property type="component" value="Unassembled WGS sequence"/>
</dbReference>
<sequence>MIYTIDQLEVTHWSTEGLVGISGRRRKVVVDRRAGWCWSTNAAARTHDIERAGALNRVQHRQCAARRLFGGRCVRALLNKTSGFDVDLPVVQRPTPAGVYVALPSNCTCSAR</sequence>
<dbReference type="EMBL" id="QXFZ01000395">
    <property type="protein sequence ID" value="KAE9118154.1"/>
    <property type="molecule type" value="Genomic_DNA"/>
</dbReference>
<accession>A0A6A3YDH9</accession>
<dbReference type="AlphaFoldDB" id="A0A6A3YDH9"/>
<evidence type="ECO:0000313" key="13">
    <source>
        <dbReference type="Proteomes" id="UP000440367"/>
    </source>
</evidence>
<dbReference type="EMBL" id="QXFW01000360">
    <property type="protein sequence ID" value="KAE9014779.1"/>
    <property type="molecule type" value="Genomic_DNA"/>
</dbReference>
<evidence type="ECO:0000313" key="14">
    <source>
        <dbReference type="Proteomes" id="UP000440732"/>
    </source>
</evidence>
<evidence type="ECO:0000313" key="9">
    <source>
        <dbReference type="EMBL" id="KAE9284614.1"/>
    </source>
</evidence>
<evidence type="ECO:0000313" key="3">
    <source>
        <dbReference type="EMBL" id="KAE9118154.1"/>
    </source>
</evidence>
<gene>
    <name evidence="9" type="ORF">PF001_g22294</name>
    <name evidence="7" type="ORF">PF002_g22106</name>
    <name evidence="6" type="ORF">PF004_g21717</name>
    <name evidence="8" type="ORF">PF005_g8934</name>
    <name evidence="5" type="ORF">PF006_g11542</name>
    <name evidence="3" type="ORF">PF007_g9023</name>
    <name evidence="1" type="ORF">PF009_g9911</name>
    <name evidence="4" type="ORF">PF010_g8290</name>
    <name evidence="2" type="ORF">PF011_g7900</name>
</gene>
<dbReference type="Proteomes" id="UP000476176">
    <property type="component" value="Unassembled WGS sequence"/>
</dbReference>